<name>A0A2H0YSU3_9BACT</name>
<evidence type="ECO:0000313" key="3">
    <source>
        <dbReference type="Proteomes" id="UP000236845"/>
    </source>
</evidence>
<dbReference type="SUPFAM" id="SSF54523">
    <property type="entry name" value="Pili subunits"/>
    <property type="match status" value="1"/>
</dbReference>
<organism evidence="2 3">
    <name type="scientific">Candidatus Kerfeldbacteria bacterium CG08_land_8_20_14_0_20_43_14</name>
    <dbReference type="NCBI Taxonomy" id="2014246"/>
    <lineage>
        <taxon>Bacteria</taxon>
        <taxon>Candidatus Kerfeldiibacteriota</taxon>
    </lineage>
</organism>
<keyword evidence="1" id="KW-0812">Transmembrane</keyword>
<dbReference type="AlphaFoldDB" id="A0A2H0YSU3"/>
<feature type="transmembrane region" description="Helical" evidence="1">
    <location>
        <begin position="12"/>
        <end position="32"/>
    </location>
</feature>
<keyword evidence="1" id="KW-1133">Transmembrane helix</keyword>
<dbReference type="EMBL" id="PEXW01000026">
    <property type="protein sequence ID" value="PIS40822.1"/>
    <property type="molecule type" value="Genomic_DNA"/>
</dbReference>
<dbReference type="Proteomes" id="UP000236845">
    <property type="component" value="Unassembled WGS sequence"/>
</dbReference>
<sequence length="75" mass="8274">MANQKGLTLIELMILIVFACIIAALAISKIALDADKKNARHTLKAIVASEHLYMEQHGRYTASINVLSTDILHSR</sequence>
<protein>
    <recommendedName>
        <fullName evidence="4">Prepilin-type cleavage/methylation domain-containing protein</fullName>
    </recommendedName>
</protein>
<accession>A0A2H0YSU3</accession>
<evidence type="ECO:0000256" key="1">
    <source>
        <dbReference type="SAM" id="Phobius"/>
    </source>
</evidence>
<keyword evidence="1" id="KW-0472">Membrane</keyword>
<reference evidence="3" key="1">
    <citation type="submission" date="2017-09" db="EMBL/GenBank/DDBJ databases">
        <title>Depth-based differentiation of microbial function through sediment-hosted aquifers and enrichment of novel symbionts in the deep terrestrial subsurface.</title>
        <authorList>
            <person name="Probst A.J."/>
            <person name="Ladd B."/>
            <person name="Jarett J.K."/>
            <person name="Geller-Mcgrath D.E."/>
            <person name="Sieber C.M.K."/>
            <person name="Emerson J.B."/>
            <person name="Anantharaman K."/>
            <person name="Thomas B.C."/>
            <person name="Malmstrom R."/>
            <person name="Stieglmeier M."/>
            <person name="Klingl A."/>
            <person name="Woyke T."/>
            <person name="Ryan C.M."/>
            <person name="Banfield J.F."/>
        </authorList>
    </citation>
    <scope>NUCLEOTIDE SEQUENCE [LARGE SCALE GENOMIC DNA]</scope>
</reference>
<dbReference type="InterPro" id="IPR045584">
    <property type="entry name" value="Pilin-like"/>
</dbReference>
<comment type="caution">
    <text evidence="2">The sequence shown here is derived from an EMBL/GenBank/DDBJ whole genome shotgun (WGS) entry which is preliminary data.</text>
</comment>
<evidence type="ECO:0000313" key="2">
    <source>
        <dbReference type="EMBL" id="PIS40822.1"/>
    </source>
</evidence>
<proteinExistence type="predicted"/>
<evidence type="ECO:0008006" key="4">
    <source>
        <dbReference type="Google" id="ProtNLM"/>
    </source>
</evidence>
<gene>
    <name evidence="2" type="ORF">COT26_01270</name>
</gene>